<sequence length="263" mass="30013">MSLHAEGDFLFPVTGVDLASDERKLYYKELVSFAREELVSVPEGYLQYLKELFFKGTTSVDPWVAFRGRSPLFICLCAPSISREFVIDTFDSYDHHCAYYDVEHYAMHLFGKAELKWPMVVGRLESVVEYLADDRSQCTNAQKGGLRSHYLNIYYDIFYRYRSGGVARASMAHGVIAFVERNFEEIKLLGDSSGTMVALHKIFPPIFSGKITCPDKAYLDPILLGFLNRFFAKQLPPTLQAIAEEVYAKVEHPIQLVDGRVIY</sequence>
<reference evidence="1 4" key="1">
    <citation type="submission" date="2021-07" db="EMBL/GenBank/DDBJ databases">
        <title>Whole genome sequencing of carbapenem-resistant Pseudomonas spp. isolated in Japan.</title>
        <authorList>
            <person name="Suzuki M."/>
            <person name="Maehana S."/>
            <person name="Kitasato H."/>
        </authorList>
    </citation>
    <scope>NUCLEOTIDE SEQUENCE</scope>
    <source>
        <strain evidence="1">KAM435</strain>
        <strain evidence="2 4">KAM436</strain>
    </source>
</reference>
<proteinExistence type="predicted"/>
<evidence type="ECO:0000313" key="2">
    <source>
        <dbReference type="EMBL" id="GIZ93051.1"/>
    </source>
</evidence>
<dbReference type="EMBL" id="BPMT01000006">
    <property type="protein sequence ID" value="GIZ93051.1"/>
    <property type="molecule type" value="Genomic_DNA"/>
</dbReference>
<dbReference type="EMBL" id="BPMS01000008">
    <property type="protein sequence ID" value="GIZ88978.1"/>
    <property type="molecule type" value="Genomic_DNA"/>
</dbReference>
<gene>
    <name evidence="1" type="ORF">KAM435_23050</name>
    <name evidence="2" type="ORF">KAM436_20190</name>
</gene>
<accession>A0AA37FLZ0</accession>
<name>A0AA37FLZ0_AQUAC</name>
<organism evidence="1 3">
    <name type="scientific">Aquipseudomonas alcaligenes</name>
    <name type="common">Pseudomonas alcaligenes</name>
    <dbReference type="NCBI Taxonomy" id="43263"/>
    <lineage>
        <taxon>Bacteria</taxon>
        <taxon>Pseudomonadati</taxon>
        <taxon>Pseudomonadota</taxon>
        <taxon>Gammaproteobacteria</taxon>
        <taxon>Pseudomonadales</taxon>
        <taxon>Pseudomonadaceae</taxon>
        <taxon>Aquipseudomonas</taxon>
    </lineage>
</organism>
<dbReference type="RefSeq" id="WP_203791916.1">
    <property type="nucleotide sequence ID" value="NZ_AP024354.1"/>
</dbReference>
<evidence type="ECO:0000313" key="1">
    <source>
        <dbReference type="EMBL" id="GIZ88978.1"/>
    </source>
</evidence>
<evidence type="ECO:0000313" key="3">
    <source>
        <dbReference type="Proteomes" id="UP000887212"/>
    </source>
</evidence>
<evidence type="ECO:0000313" key="4">
    <source>
        <dbReference type="Proteomes" id="UP000887228"/>
    </source>
</evidence>
<protein>
    <submittedName>
        <fullName evidence="1">Uncharacterized protein</fullName>
    </submittedName>
</protein>
<dbReference type="Proteomes" id="UP000887228">
    <property type="component" value="Unassembled WGS sequence"/>
</dbReference>
<dbReference type="Proteomes" id="UP000887212">
    <property type="component" value="Unassembled WGS sequence"/>
</dbReference>
<dbReference type="AlphaFoldDB" id="A0AA37FLZ0"/>
<comment type="caution">
    <text evidence="1">The sequence shown here is derived from an EMBL/GenBank/DDBJ whole genome shotgun (WGS) entry which is preliminary data.</text>
</comment>